<dbReference type="InterPro" id="IPR036890">
    <property type="entry name" value="HATPase_C_sf"/>
</dbReference>
<dbReference type="CDD" id="cd00082">
    <property type="entry name" value="HisKA"/>
    <property type="match status" value="1"/>
</dbReference>
<dbReference type="PANTHER" id="PTHR43711">
    <property type="entry name" value="TWO-COMPONENT HISTIDINE KINASE"/>
    <property type="match status" value="1"/>
</dbReference>
<evidence type="ECO:0000313" key="10">
    <source>
        <dbReference type="Proteomes" id="UP000509241"/>
    </source>
</evidence>
<dbReference type="SUPFAM" id="SSF55785">
    <property type="entry name" value="PYP-like sensor domain (PAS domain)"/>
    <property type="match status" value="1"/>
</dbReference>
<protein>
    <recommendedName>
        <fullName evidence="2">histidine kinase</fullName>
        <ecNumber evidence="2">2.7.13.3</ecNumber>
    </recommendedName>
</protein>
<comment type="catalytic activity">
    <reaction evidence="1">
        <text>ATP + protein L-histidine = ADP + protein N-phospho-L-histidine.</text>
        <dbReference type="EC" id="2.7.13.3"/>
    </reaction>
</comment>
<dbReference type="EMBL" id="CP058601">
    <property type="protein sequence ID" value="QLG49114.1"/>
    <property type="molecule type" value="Genomic_DNA"/>
</dbReference>
<dbReference type="PROSITE" id="PS50109">
    <property type="entry name" value="HIS_KIN"/>
    <property type="match status" value="1"/>
</dbReference>
<dbReference type="InterPro" id="IPR050736">
    <property type="entry name" value="Sensor_HK_Regulatory"/>
</dbReference>
<dbReference type="Gene3D" id="1.10.287.130">
    <property type="match status" value="1"/>
</dbReference>
<evidence type="ECO:0000256" key="3">
    <source>
        <dbReference type="ARBA" id="ARBA00022553"/>
    </source>
</evidence>
<proteinExistence type="predicted"/>
<evidence type="ECO:0000256" key="6">
    <source>
        <dbReference type="ARBA" id="ARBA00023012"/>
    </source>
</evidence>
<dbReference type="OrthoDB" id="8127at2157"/>
<dbReference type="GO" id="GO:0000155">
    <property type="term" value="F:phosphorelay sensor kinase activity"/>
    <property type="evidence" value="ECO:0007669"/>
    <property type="project" value="InterPro"/>
</dbReference>
<dbReference type="PROSITE" id="PS50112">
    <property type="entry name" value="PAS"/>
    <property type="match status" value="1"/>
</dbReference>
<dbReference type="Pfam" id="PF13188">
    <property type="entry name" value="PAS_8"/>
    <property type="match status" value="1"/>
</dbReference>
<dbReference type="SUPFAM" id="SSF55874">
    <property type="entry name" value="ATPase domain of HSP90 chaperone/DNA topoisomerase II/histidine kinase"/>
    <property type="match status" value="1"/>
</dbReference>
<evidence type="ECO:0000313" key="9">
    <source>
        <dbReference type="EMBL" id="QLG49114.1"/>
    </source>
</evidence>
<dbReference type="InterPro" id="IPR005467">
    <property type="entry name" value="His_kinase_dom"/>
</dbReference>
<dbReference type="Pfam" id="PF02518">
    <property type="entry name" value="HATPase_c"/>
    <property type="match status" value="1"/>
</dbReference>
<feature type="domain" description="Histidine kinase" evidence="7">
    <location>
        <begin position="207"/>
        <end position="410"/>
    </location>
</feature>
<reference evidence="9 10" key="1">
    <citation type="submission" date="2020-07" db="EMBL/GenBank/DDBJ databases">
        <authorList>
            <person name="Cui H."/>
        </authorList>
    </citation>
    <scope>NUCLEOTIDE SEQUENCE [LARGE SCALE GENOMIC DNA]</scope>
    <source>
        <strain evidence="9 10">YPL8</strain>
    </source>
</reference>
<organism evidence="9 10">
    <name type="scientific">Natrinema halophilum</name>
    <dbReference type="NCBI Taxonomy" id="1699371"/>
    <lineage>
        <taxon>Archaea</taxon>
        <taxon>Methanobacteriati</taxon>
        <taxon>Methanobacteriota</taxon>
        <taxon>Stenosarchaea group</taxon>
        <taxon>Halobacteria</taxon>
        <taxon>Halobacteriales</taxon>
        <taxon>Natrialbaceae</taxon>
        <taxon>Natrinema</taxon>
    </lineage>
</organism>
<dbReference type="KEGG" id="haly:HYG82_09750"/>
<evidence type="ECO:0000256" key="5">
    <source>
        <dbReference type="ARBA" id="ARBA00022777"/>
    </source>
</evidence>
<dbReference type="GeneID" id="56033575"/>
<dbReference type="SMART" id="SM00388">
    <property type="entry name" value="HisKA"/>
    <property type="match status" value="1"/>
</dbReference>
<dbReference type="Proteomes" id="UP000509241">
    <property type="component" value="Chromosome"/>
</dbReference>
<dbReference type="InterPro" id="IPR003661">
    <property type="entry name" value="HisK_dim/P_dom"/>
</dbReference>
<evidence type="ECO:0000259" key="8">
    <source>
        <dbReference type="PROSITE" id="PS50112"/>
    </source>
</evidence>
<dbReference type="SMART" id="SM00387">
    <property type="entry name" value="HATPase_c"/>
    <property type="match status" value="1"/>
</dbReference>
<dbReference type="InterPro" id="IPR035965">
    <property type="entry name" value="PAS-like_dom_sf"/>
</dbReference>
<dbReference type="InterPro" id="IPR004358">
    <property type="entry name" value="Sig_transdc_His_kin-like_C"/>
</dbReference>
<keyword evidence="4" id="KW-0808">Transferase</keyword>
<dbReference type="InterPro" id="IPR036097">
    <property type="entry name" value="HisK_dim/P_sf"/>
</dbReference>
<dbReference type="NCBIfam" id="TIGR00229">
    <property type="entry name" value="sensory_box"/>
    <property type="match status" value="1"/>
</dbReference>
<feature type="domain" description="PAS" evidence="8">
    <location>
        <begin position="73"/>
        <end position="113"/>
    </location>
</feature>
<dbReference type="Gene3D" id="3.30.565.10">
    <property type="entry name" value="Histidine kinase-like ATPase, C-terminal domain"/>
    <property type="match status" value="1"/>
</dbReference>
<dbReference type="PANTHER" id="PTHR43711:SF1">
    <property type="entry name" value="HISTIDINE KINASE 1"/>
    <property type="match status" value="1"/>
</dbReference>
<keyword evidence="3" id="KW-0597">Phosphoprotein</keyword>
<evidence type="ECO:0000256" key="2">
    <source>
        <dbReference type="ARBA" id="ARBA00012438"/>
    </source>
</evidence>
<dbReference type="SUPFAM" id="SSF47384">
    <property type="entry name" value="Homodimeric domain of signal transducing histidine kinase"/>
    <property type="match status" value="1"/>
</dbReference>
<dbReference type="AlphaFoldDB" id="A0A7D5GHG7"/>
<evidence type="ECO:0000256" key="4">
    <source>
        <dbReference type="ARBA" id="ARBA00022679"/>
    </source>
</evidence>
<dbReference type="Pfam" id="PF00512">
    <property type="entry name" value="HisKA"/>
    <property type="match status" value="1"/>
</dbReference>
<name>A0A7D5GHG7_9EURY</name>
<dbReference type="Gene3D" id="3.30.450.20">
    <property type="entry name" value="PAS domain"/>
    <property type="match status" value="1"/>
</dbReference>
<keyword evidence="6" id="KW-0902">Two-component regulatory system</keyword>
<dbReference type="PRINTS" id="PR00344">
    <property type="entry name" value="BCTRLSENSOR"/>
</dbReference>
<dbReference type="RefSeq" id="WP_179260849.1">
    <property type="nucleotide sequence ID" value="NZ_CP058601.1"/>
</dbReference>
<evidence type="ECO:0000256" key="1">
    <source>
        <dbReference type="ARBA" id="ARBA00000085"/>
    </source>
</evidence>
<keyword evidence="5 9" id="KW-0418">Kinase</keyword>
<dbReference type="EC" id="2.7.13.3" evidence="2"/>
<evidence type="ECO:0000259" key="7">
    <source>
        <dbReference type="PROSITE" id="PS50109"/>
    </source>
</evidence>
<dbReference type="InterPro" id="IPR003594">
    <property type="entry name" value="HATPase_dom"/>
</dbReference>
<keyword evidence="10" id="KW-1185">Reference proteome</keyword>
<accession>A0A7D5GHG7</accession>
<dbReference type="InterPro" id="IPR000014">
    <property type="entry name" value="PAS"/>
</dbReference>
<sequence length="411" mass="45417">MNTDHERLVSKFSQTVGVERAEALVEEAAETIGLEGEDQYTPYELEDLCSVIADRYEGYIALVAQEIRVHQQAQQRFEALLERISDPVVVVEFEDNEPIVTWLNPAFQETFGYGSAAVGTSLSALIVPGDDSANGIDHWLVSSDNGQELRRKTADGDVRTFIFRPVTVTREGGRVEGYGIYVDITERKRRECMLENQTEQLEQFASVVSHDLRNPLNVAQGHLVLAREHTESSRVLDHLEAVEESHDRMSALIDSLLTLARDGQRVDDPDSVSLEHVVTAAWAHVDTGDATLRTESLEDVCIAADESRLIQLLENLVRNSVEHGSSSPTVRIGLLRKETDPVGFYVEDDGPGVPADDRDRIFTHGFSTQDSGTGFGLTIVETIADAHGWAVSLADIDDGARFDVTAVEFQP</sequence>
<gene>
    <name evidence="9" type="ORF">HYG82_09750</name>
</gene>